<feature type="coiled-coil region" evidence="1">
    <location>
        <begin position="63"/>
        <end position="154"/>
    </location>
</feature>
<gene>
    <name evidence="2" type="ORF">PL9214430098</name>
</gene>
<reference evidence="3" key="1">
    <citation type="submission" date="2015-10" db="EMBL/GenBank/DDBJ databases">
        <authorList>
            <person name="Regsiter A."/>
            <person name="william w."/>
        </authorList>
    </citation>
    <scope>NUCLEOTIDE SEQUENCE [LARGE SCALE GENOMIC DNA]</scope>
</reference>
<keyword evidence="3" id="KW-1185">Reference proteome</keyword>
<dbReference type="Proteomes" id="UP000184315">
    <property type="component" value="Unassembled WGS sequence"/>
</dbReference>
<dbReference type="STRING" id="671072.PL9214430098"/>
<dbReference type="AlphaFoldDB" id="A0A1J1LIS8"/>
<organism evidence="2 3">
    <name type="scientific">Planktothrix tepida PCC 9214</name>
    <dbReference type="NCBI Taxonomy" id="671072"/>
    <lineage>
        <taxon>Bacteria</taxon>
        <taxon>Bacillati</taxon>
        <taxon>Cyanobacteriota</taxon>
        <taxon>Cyanophyceae</taxon>
        <taxon>Oscillatoriophycideae</taxon>
        <taxon>Oscillatoriales</taxon>
        <taxon>Microcoleaceae</taxon>
        <taxon>Planktothrix</taxon>
    </lineage>
</organism>
<accession>A0A1J1LIS8</accession>
<proteinExistence type="predicted"/>
<sequence length="179" mass="20734">MKAKIISISYTFQKNDKQFSISYQAELEDWENEKESIDFLKQKCLQAAEEAGFNTKTDSGEELEGLINRNQELAEKIESAQDTFRKIANELNVYEEDIASVTAIHKAINNFNLYEVGIAANDFKNSYEHLADHRQNLQEQINDFINAMNQFLQENQLAIPVEYQFKQALVELKKINECL</sequence>
<name>A0A1J1LIS8_9CYAN</name>
<keyword evidence="1" id="KW-0175">Coiled coil</keyword>
<dbReference type="EMBL" id="CZDF01000148">
    <property type="protein sequence ID" value="CUR32126.1"/>
    <property type="molecule type" value="Genomic_DNA"/>
</dbReference>
<dbReference type="RefSeq" id="WP_072718883.1">
    <property type="nucleotide sequence ID" value="NZ_LN889796.1"/>
</dbReference>
<evidence type="ECO:0000313" key="2">
    <source>
        <dbReference type="EMBL" id="CUR32126.1"/>
    </source>
</evidence>
<protein>
    <submittedName>
        <fullName evidence="2">Uncharacterized protein</fullName>
    </submittedName>
</protein>
<evidence type="ECO:0000313" key="3">
    <source>
        <dbReference type="Proteomes" id="UP000184315"/>
    </source>
</evidence>
<evidence type="ECO:0000256" key="1">
    <source>
        <dbReference type="SAM" id="Coils"/>
    </source>
</evidence>